<dbReference type="RefSeq" id="XP_010906083.1">
    <property type="nucleotide sequence ID" value="XM_010907781.3"/>
</dbReference>
<organism evidence="3 4">
    <name type="scientific">Elaeis guineensis var. tenera</name>
    <name type="common">Oil palm</name>
    <dbReference type="NCBI Taxonomy" id="51953"/>
    <lineage>
        <taxon>Eukaryota</taxon>
        <taxon>Viridiplantae</taxon>
        <taxon>Streptophyta</taxon>
        <taxon>Embryophyta</taxon>
        <taxon>Tracheophyta</taxon>
        <taxon>Spermatophyta</taxon>
        <taxon>Magnoliopsida</taxon>
        <taxon>Liliopsida</taxon>
        <taxon>Arecaceae</taxon>
        <taxon>Arecoideae</taxon>
        <taxon>Cocoseae</taxon>
        <taxon>Elaeidinae</taxon>
        <taxon>Elaeis</taxon>
    </lineage>
</organism>
<feature type="compositionally biased region" description="Pro residues" evidence="1">
    <location>
        <begin position="236"/>
        <end position="246"/>
    </location>
</feature>
<feature type="compositionally biased region" description="Pro residues" evidence="1">
    <location>
        <begin position="340"/>
        <end position="360"/>
    </location>
</feature>
<feature type="compositionally biased region" description="Polar residues" evidence="1">
    <location>
        <begin position="207"/>
        <end position="217"/>
    </location>
</feature>
<feature type="compositionally biased region" description="Low complexity" evidence="1">
    <location>
        <begin position="419"/>
        <end position="456"/>
    </location>
</feature>
<dbReference type="AlphaFoldDB" id="A0A6I9QAJ1"/>
<evidence type="ECO:0000259" key="2">
    <source>
        <dbReference type="PROSITE" id="PS50030"/>
    </source>
</evidence>
<sequence>MKSSHFMDKQVTGMSEKSQGGDLFDLMDAQEEPRNNGGVIKKEEILPSYDFQPIRTVGSWPPMNAGLDAADSKKIGSSSLRYSGILEPHETAKVSHDKQRDAYDVATVAEIDCIVKKYADNLLHALEGVGSRLSQLESRTRYLEGCVDELKVSVGNNHGSTDGKLRQLENILREVQTGVQVLRDKQDIAEAQLQLAKLQASKREQSPEQTSTGQPDYQQQVAPPPQPVQQPLQTPAAPPQPSPHPSPLVSHAPLPPQQQNPSPVVPYPSQLSQPHMPTIHSLAQEPCLPPPVQSVDTTHQQYQMPVQQPQPPPPPPPPPQYQSVPQLQQPYSQPIQTPQAPNPPQLQPPLTHPPEEPSPYMPQSQSYPHSIRQPAPLTQAPTRAPPTQQFYGPNSSMYEPSAIRPSPMHIPYSAGYGAPSGPSLSEPYSYSGSPSHYSGTTMKPSPFSSAPSSGGSNYQRLPTAKVLPQALPTESSSSESTGRVPIDDVVDKVVTMGFSRDQVRATVRKLTENGQSVDLNVVLDKLMNDGEIQPQKGWFGR</sequence>
<dbReference type="KEGG" id="egu:105033118"/>
<feature type="domain" description="UBA" evidence="2">
    <location>
        <begin position="485"/>
        <end position="529"/>
    </location>
</feature>
<feature type="region of interest" description="Disordered" evidence="1">
    <location>
        <begin position="1"/>
        <end position="21"/>
    </location>
</feature>
<dbReference type="GeneID" id="105033118"/>
<evidence type="ECO:0000313" key="3">
    <source>
        <dbReference type="Proteomes" id="UP000504607"/>
    </source>
</evidence>
<feature type="compositionally biased region" description="Polar residues" evidence="1">
    <location>
        <begin position="379"/>
        <end position="398"/>
    </location>
</feature>
<dbReference type="OrthoDB" id="515416at2759"/>
<accession>A0A6I9QAJ1</accession>
<keyword evidence="3" id="KW-1185">Reference proteome</keyword>
<feature type="compositionally biased region" description="Low complexity" evidence="1">
    <location>
        <begin position="361"/>
        <end position="370"/>
    </location>
</feature>
<dbReference type="InterPro" id="IPR015940">
    <property type="entry name" value="UBA"/>
</dbReference>
<dbReference type="FunCoup" id="A0A6I9QAJ1">
    <property type="interactions" value="1336"/>
</dbReference>
<dbReference type="PANTHER" id="PTHR31805:SF14">
    <property type="entry name" value="RECEPTOR-LIKE KINASE, PUTATIVE (DUF1421)-RELATED"/>
    <property type="match status" value="1"/>
</dbReference>
<protein>
    <submittedName>
        <fullName evidence="4">Protein transport protein SEC31</fullName>
    </submittedName>
</protein>
<dbReference type="Proteomes" id="UP000504607">
    <property type="component" value="Unplaced"/>
</dbReference>
<evidence type="ECO:0000256" key="1">
    <source>
        <dbReference type="SAM" id="MobiDB-lite"/>
    </source>
</evidence>
<dbReference type="PANTHER" id="PTHR31805">
    <property type="entry name" value="RECEPTOR-LIKE KINASE, PUTATIVE (DUF1421)-RELATED"/>
    <property type="match status" value="1"/>
</dbReference>
<dbReference type="PROSITE" id="PS50030">
    <property type="entry name" value="UBA"/>
    <property type="match status" value="1"/>
</dbReference>
<feature type="compositionally biased region" description="Pro residues" evidence="1">
    <location>
        <begin position="308"/>
        <end position="320"/>
    </location>
</feature>
<name>A0A6I9QAJ1_ELAGV</name>
<feature type="compositionally biased region" description="Pro residues" evidence="1">
    <location>
        <begin position="253"/>
        <end position="266"/>
    </location>
</feature>
<evidence type="ECO:0000313" key="4">
    <source>
        <dbReference type="RefSeq" id="XP_010906083.1"/>
    </source>
</evidence>
<dbReference type="Pfam" id="PF07223">
    <property type="entry name" value="DUF1421"/>
    <property type="match status" value="1"/>
</dbReference>
<proteinExistence type="predicted"/>
<feature type="compositionally biased region" description="Polar residues" evidence="1">
    <location>
        <begin position="472"/>
        <end position="481"/>
    </location>
</feature>
<gene>
    <name evidence="4" type="primary">LOC105033118</name>
</gene>
<dbReference type="InParanoid" id="A0A6I9QAJ1"/>
<feature type="region of interest" description="Disordered" evidence="1">
    <location>
        <begin position="199"/>
        <end position="483"/>
    </location>
</feature>
<dbReference type="InterPro" id="IPR010820">
    <property type="entry name" value="DUF1421"/>
</dbReference>
<reference evidence="4" key="1">
    <citation type="submission" date="2025-08" db="UniProtKB">
        <authorList>
            <consortium name="RefSeq"/>
        </authorList>
    </citation>
    <scope>IDENTIFICATION</scope>
</reference>
<feature type="compositionally biased region" description="Low complexity" evidence="1">
    <location>
        <begin position="321"/>
        <end position="339"/>
    </location>
</feature>